<comment type="subcellular location">
    <subcellularLocation>
        <location evidence="1">Membrane</location>
        <topology evidence="1">Single-pass membrane protein</topology>
    </subcellularLocation>
</comment>
<evidence type="ECO:0000256" key="5">
    <source>
        <dbReference type="ARBA" id="ARBA00023136"/>
    </source>
</evidence>
<evidence type="ECO:0000256" key="1">
    <source>
        <dbReference type="ARBA" id="ARBA00004167"/>
    </source>
</evidence>
<dbReference type="SUPFAM" id="SSF140478">
    <property type="entry name" value="LemA-like"/>
    <property type="match status" value="1"/>
</dbReference>
<comment type="caution">
    <text evidence="7">The sequence shown here is derived from an EMBL/GenBank/DDBJ whole genome shotgun (WGS) entry which is preliminary data.</text>
</comment>
<dbReference type="Gene3D" id="1.20.1440.20">
    <property type="entry name" value="LemA-like domain"/>
    <property type="match status" value="1"/>
</dbReference>
<accession>A0A3A1N4G6</accession>
<dbReference type="Proteomes" id="UP000266067">
    <property type="component" value="Unassembled WGS sequence"/>
</dbReference>
<organism evidence="7 8">
    <name type="scientific">Flagellimonas lutimaris</name>
    <dbReference type="NCBI Taxonomy" id="475082"/>
    <lineage>
        <taxon>Bacteria</taxon>
        <taxon>Pseudomonadati</taxon>
        <taxon>Bacteroidota</taxon>
        <taxon>Flavobacteriia</taxon>
        <taxon>Flavobacteriales</taxon>
        <taxon>Flavobacteriaceae</taxon>
        <taxon>Flagellimonas</taxon>
    </lineage>
</organism>
<sequence>MTYLAIIPLAFLLVGVLIYNNLISKKNKVKEAYSSIDVMLKKRTDLIPQLVNTIKGYTKHESETLITIKTERKNFGRKPTLRTKTEP</sequence>
<protein>
    <submittedName>
        <fullName evidence="7">LemA family protein</fullName>
    </submittedName>
</protein>
<feature type="transmembrane region" description="Helical" evidence="6">
    <location>
        <begin position="6"/>
        <end position="23"/>
    </location>
</feature>
<evidence type="ECO:0000256" key="6">
    <source>
        <dbReference type="SAM" id="Phobius"/>
    </source>
</evidence>
<name>A0A3A1N4G6_9FLAO</name>
<reference evidence="7 8" key="1">
    <citation type="submission" date="2018-08" db="EMBL/GenBank/DDBJ databases">
        <title>Proposal of Muricauda 72 sp.nov. and Muricauda NH166 sp.nov., isolated from seawater.</title>
        <authorList>
            <person name="Cheng H."/>
            <person name="Wu Y.-H."/>
            <person name="Guo L.-L."/>
            <person name="Xu X.-W."/>
        </authorList>
    </citation>
    <scope>NUCLEOTIDE SEQUENCE [LARGE SCALE GENOMIC DNA]</scope>
    <source>
        <strain evidence="7 8">KCTC 22173</strain>
    </source>
</reference>
<dbReference type="GO" id="GO:0016020">
    <property type="term" value="C:membrane"/>
    <property type="evidence" value="ECO:0007669"/>
    <property type="project" value="UniProtKB-SubCell"/>
</dbReference>
<evidence type="ECO:0000256" key="2">
    <source>
        <dbReference type="ARBA" id="ARBA00008854"/>
    </source>
</evidence>
<dbReference type="OrthoDB" id="9804152at2"/>
<dbReference type="PANTHER" id="PTHR34478:SF1">
    <property type="entry name" value="PROTEIN LEMA"/>
    <property type="match status" value="1"/>
</dbReference>
<dbReference type="AlphaFoldDB" id="A0A3A1N4G6"/>
<comment type="similarity">
    <text evidence="2">Belongs to the LemA family.</text>
</comment>
<dbReference type="PANTHER" id="PTHR34478">
    <property type="entry name" value="PROTEIN LEMA"/>
    <property type="match status" value="1"/>
</dbReference>
<keyword evidence="3 6" id="KW-0812">Transmembrane</keyword>
<proteinExistence type="inferred from homology"/>
<keyword evidence="5 6" id="KW-0472">Membrane</keyword>
<gene>
    <name evidence="7" type="ORF">D2V08_13630</name>
</gene>
<evidence type="ECO:0000256" key="3">
    <source>
        <dbReference type="ARBA" id="ARBA00022692"/>
    </source>
</evidence>
<dbReference type="Pfam" id="PF04011">
    <property type="entry name" value="LemA"/>
    <property type="match status" value="1"/>
</dbReference>
<evidence type="ECO:0000313" key="8">
    <source>
        <dbReference type="Proteomes" id="UP000266067"/>
    </source>
</evidence>
<keyword evidence="4 6" id="KW-1133">Transmembrane helix</keyword>
<evidence type="ECO:0000256" key="4">
    <source>
        <dbReference type="ARBA" id="ARBA00022989"/>
    </source>
</evidence>
<keyword evidence="8" id="KW-1185">Reference proteome</keyword>
<dbReference type="InterPro" id="IPR023353">
    <property type="entry name" value="LemA-like_dom_sf"/>
</dbReference>
<dbReference type="InterPro" id="IPR007156">
    <property type="entry name" value="MamQ_LemA"/>
</dbReference>
<evidence type="ECO:0000313" key="7">
    <source>
        <dbReference type="EMBL" id="RIV31486.1"/>
    </source>
</evidence>
<dbReference type="EMBL" id="QXFH01000076">
    <property type="protein sequence ID" value="RIV31486.1"/>
    <property type="molecule type" value="Genomic_DNA"/>
</dbReference>